<protein>
    <submittedName>
        <fullName evidence="2">CinA family protein</fullName>
    </submittedName>
</protein>
<sequence length="175" mass="17764">MNLTPLPQTTELASTLLQAGLTIAVAESLTGGAVAAELASVPGISGALVGGVVAYATPLKHTLLGVDEELLDRRGAVDGETAVAMAAAARVAMTIDERVPDIGVATTGVAGPSAQEGKPVGTVFVGIDSLFGSHVVQLDFSSLVVPGDDVTSRNRIRQATVEAAIFNVSEFLARQ</sequence>
<dbReference type="OrthoDB" id="1253990at2"/>
<comment type="caution">
    <text evidence="2">The sequence shown here is derived from an EMBL/GenBank/DDBJ whole genome shotgun (WGS) entry which is preliminary data.</text>
</comment>
<dbReference type="SUPFAM" id="SSF142433">
    <property type="entry name" value="CinA-like"/>
    <property type="match status" value="1"/>
</dbReference>
<dbReference type="Proteomes" id="UP000467240">
    <property type="component" value="Unassembled WGS sequence"/>
</dbReference>
<dbReference type="Pfam" id="PF02464">
    <property type="entry name" value="CinA"/>
    <property type="match status" value="1"/>
</dbReference>
<organism evidence="2 3">
    <name type="scientific">Pseudoclavibacter chungangensis</name>
    <dbReference type="NCBI Taxonomy" id="587635"/>
    <lineage>
        <taxon>Bacteria</taxon>
        <taxon>Bacillati</taxon>
        <taxon>Actinomycetota</taxon>
        <taxon>Actinomycetes</taxon>
        <taxon>Micrococcales</taxon>
        <taxon>Microbacteriaceae</taxon>
        <taxon>Pseudoclavibacter</taxon>
    </lineage>
</organism>
<dbReference type="InterPro" id="IPR036653">
    <property type="entry name" value="CinA-like_C"/>
</dbReference>
<reference evidence="2 3" key="1">
    <citation type="submission" date="2019-09" db="EMBL/GenBank/DDBJ databases">
        <title>Phylogeny of genus Pseudoclavibacter and closely related genus.</title>
        <authorList>
            <person name="Li Y."/>
        </authorList>
    </citation>
    <scope>NUCLEOTIDE SEQUENCE [LARGE SCALE GENOMIC DNA]</scope>
    <source>
        <strain evidence="2 3">DSM 23821</strain>
    </source>
</reference>
<proteinExistence type="predicted"/>
<dbReference type="EMBL" id="WBJZ01000025">
    <property type="protein sequence ID" value="KAB1653094.1"/>
    <property type="molecule type" value="Genomic_DNA"/>
</dbReference>
<dbReference type="RefSeq" id="WP_158041848.1">
    <property type="nucleotide sequence ID" value="NZ_JACCFV010000001.1"/>
</dbReference>
<gene>
    <name evidence="2" type="ORF">F8O01_15640</name>
</gene>
<evidence type="ECO:0000259" key="1">
    <source>
        <dbReference type="Pfam" id="PF02464"/>
    </source>
</evidence>
<evidence type="ECO:0000313" key="3">
    <source>
        <dbReference type="Proteomes" id="UP000467240"/>
    </source>
</evidence>
<dbReference type="InterPro" id="IPR008136">
    <property type="entry name" value="CinA_C"/>
</dbReference>
<feature type="domain" description="CinA C-terminal" evidence="1">
    <location>
        <begin position="10"/>
        <end position="170"/>
    </location>
</feature>
<name>A0A7J5BNG0_9MICO</name>
<dbReference type="AlphaFoldDB" id="A0A7J5BNG0"/>
<evidence type="ECO:0000313" key="2">
    <source>
        <dbReference type="EMBL" id="KAB1653094.1"/>
    </source>
</evidence>
<dbReference type="NCBIfam" id="TIGR00199">
    <property type="entry name" value="PncC_domain"/>
    <property type="match status" value="1"/>
</dbReference>
<dbReference type="Gene3D" id="3.90.950.20">
    <property type="entry name" value="CinA-like"/>
    <property type="match status" value="1"/>
</dbReference>
<accession>A0A7J5BNG0</accession>
<keyword evidence="3" id="KW-1185">Reference proteome</keyword>